<keyword evidence="3" id="KW-1185">Reference proteome</keyword>
<dbReference type="OrthoDB" id="9836210at2759"/>
<keyword evidence="1" id="KW-1133">Transmembrane helix</keyword>
<dbReference type="EMBL" id="LR899009">
    <property type="protein sequence ID" value="CAD7079415.1"/>
    <property type="molecule type" value="Genomic_DNA"/>
</dbReference>
<dbReference type="SUPFAM" id="SSF48652">
    <property type="entry name" value="Tetraspanin"/>
    <property type="match status" value="1"/>
</dbReference>
<evidence type="ECO:0000256" key="1">
    <source>
        <dbReference type="SAM" id="Phobius"/>
    </source>
</evidence>
<feature type="transmembrane region" description="Helical" evidence="1">
    <location>
        <begin position="12"/>
        <end position="34"/>
    </location>
</feature>
<organism evidence="2 3">
    <name type="scientific">Hermetia illucens</name>
    <name type="common">Black soldier fly</name>
    <dbReference type="NCBI Taxonomy" id="343691"/>
    <lineage>
        <taxon>Eukaryota</taxon>
        <taxon>Metazoa</taxon>
        <taxon>Ecdysozoa</taxon>
        <taxon>Arthropoda</taxon>
        <taxon>Hexapoda</taxon>
        <taxon>Insecta</taxon>
        <taxon>Pterygota</taxon>
        <taxon>Neoptera</taxon>
        <taxon>Endopterygota</taxon>
        <taxon>Diptera</taxon>
        <taxon>Brachycera</taxon>
        <taxon>Stratiomyomorpha</taxon>
        <taxon>Stratiomyidae</taxon>
        <taxon>Hermetiinae</taxon>
        <taxon>Hermetia</taxon>
    </lineage>
</organism>
<sequence>MPKGSGRKTQSCAFTFLNIFIALEIVLGITAIALNEYFKHTISKHVGHSEGSEIRTLLFFMEVYGLHLIVFYGCGFLIVTKFRREPYTAHLLTLLKIWHIFIFVLSVDGFLTTWVLFNSVQPLMCAVELSLRRGIEVYYSNPEWRIIWDDMQYHQQCCGVESYKDWQTTSWIEYEYEDNMAMYQEE</sequence>
<dbReference type="AlphaFoldDB" id="A0A7R8UEP6"/>
<keyword evidence="1" id="KW-0472">Membrane</keyword>
<reference evidence="2 3" key="1">
    <citation type="submission" date="2020-11" db="EMBL/GenBank/DDBJ databases">
        <authorList>
            <person name="Wallbank WR R."/>
            <person name="Pardo Diaz C."/>
            <person name="Kozak K."/>
            <person name="Martin S."/>
            <person name="Jiggins C."/>
            <person name="Moest M."/>
            <person name="Warren A I."/>
            <person name="Generalovic N T."/>
            <person name="Byers J.R.P. K."/>
            <person name="Montejo-Kovacevich G."/>
            <person name="Yen C E."/>
        </authorList>
    </citation>
    <scope>NUCLEOTIDE SEQUENCE [LARGE SCALE GENOMIC DNA]</scope>
</reference>
<feature type="transmembrane region" description="Helical" evidence="1">
    <location>
        <begin position="54"/>
        <end position="79"/>
    </location>
</feature>
<dbReference type="GO" id="GO:0016020">
    <property type="term" value="C:membrane"/>
    <property type="evidence" value="ECO:0007669"/>
    <property type="project" value="InterPro"/>
</dbReference>
<dbReference type="Gene3D" id="1.10.1450.10">
    <property type="entry name" value="Tetraspanin"/>
    <property type="match status" value="1"/>
</dbReference>
<dbReference type="Proteomes" id="UP000594454">
    <property type="component" value="Chromosome 1"/>
</dbReference>
<name>A0A7R8UEP6_HERIL</name>
<evidence type="ECO:0000313" key="2">
    <source>
        <dbReference type="EMBL" id="CAD7079415.1"/>
    </source>
</evidence>
<feature type="transmembrane region" description="Helical" evidence="1">
    <location>
        <begin position="91"/>
        <end position="117"/>
    </location>
</feature>
<protein>
    <submittedName>
        <fullName evidence="2">Uncharacterized protein</fullName>
    </submittedName>
</protein>
<dbReference type="InParanoid" id="A0A7R8UEP6"/>
<dbReference type="InterPro" id="IPR008952">
    <property type="entry name" value="Tetraspanin_EC2_sf"/>
</dbReference>
<proteinExistence type="predicted"/>
<accession>A0A7R8UEP6</accession>
<gene>
    <name evidence="2" type="ORF">HERILL_LOCUS2633</name>
</gene>
<evidence type="ECO:0000313" key="3">
    <source>
        <dbReference type="Proteomes" id="UP000594454"/>
    </source>
</evidence>
<keyword evidence="1" id="KW-0812">Transmembrane</keyword>